<dbReference type="EMBL" id="JAEOAQ010000002">
    <property type="protein sequence ID" value="KAG5419794.1"/>
    <property type="molecule type" value="Genomic_DNA"/>
</dbReference>
<organism evidence="2 3">
    <name type="scientific">Candida metapsilosis</name>
    <dbReference type="NCBI Taxonomy" id="273372"/>
    <lineage>
        <taxon>Eukaryota</taxon>
        <taxon>Fungi</taxon>
        <taxon>Dikarya</taxon>
        <taxon>Ascomycota</taxon>
        <taxon>Saccharomycotina</taxon>
        <taxon>Pichiomycetes</taxon>
        <taxon>Debaryomycetaceae</taxon>
        <taxon>Candida/Lodderomyces clade</taxon>
        <taxon>Candida</taxon>
    </lineage>
</organism>
<dbReference type="OrthoDB" id="5328412at2759"/>
<keyword evidence="3" id="KW-1185">Reference proteome</keyword>
<name>A0A8H8DBG2_9ASCO</name>
<dbReference type="AlphaFoldDB" id="A0A8H8DBG2"/>
<comment type="caution">
    <text evidence="2">The sequence shown here is derived from an EMBL/GenBank/DDBJ whole genome shotgun (WGS) entry which is preliminary data.</text>
</comment>
<dbReference type="GeneID" id="93650303"/>
<gene>
    <name evidence="2" type="ORF">I9W82_001674</name>
</gene>
<sequence length="534" mass="60809">MKKKLIKSTKDQRSSSATPQEPITYDDFLEEGSIAEESGDRWLGSDISKASRFYQRAYDAYTKSLELNWSAENSEAYYNSARLLLQIYLMDKSSDGLQLDDLTDIGEIYRPNSVVQNIATILDKHLKALEVSGRNADLLFNTATVYVEMLDDMVGISSNLDHTLQSYYNSGQQILMELLPQQVNALETFVRELTNSYTESRDTAPKPISRNMEHEQEEFESVEVTQPVDIFDTVLLGYKLIQAAYENISKGELGLMNMNINPFLDTLDQVSSELISKYCENSEFKNEMLQNITSSQVNELKIAKQSILSLQYGNVSSALESWAGFFTNEVPDEIPEKYLTCVDNIQTVLEWDDITLDTLNNNSSPQDKDWYWEILSQQNKLLKKAQELTQNQLNAKKRSPSGVELGIGATITQLCNIMIDRADLNLQMALIKDYEPSVKNQAALVQNCKTLLKSSMNIANTSGGLRERAIEKLDREKKLSEAVFRLCLLEGKTSLEKLDEIMTRQRWEREVAPLKKVDAYKELLQQIPHVPRRC</sequence>
<protein>
    <submittedName>
        <fullName evidence="2">Uncharacterized protein</fullName>
    </submittedName>
</protein>
<evidence type="ECO:0000313" key="2">
    <source>
        <dbReference type="EMBL" id="KAG5419794.1"/>
    </source>
</evidence>
<evidence type="ECO:0000256" key="1">
    <source>
        <dbReference type="SAM" id="MobiDB-lite"/>
    </source>
</evidence>
<reference evidence="2 3" key="1">
    <citation type="submission" date="2020-12" db="EMBL/GenBank/DDBJ databases">
        <title>Effect of drift, selection, and recombination on the evolution of hybrid genomes in Candida yeast pathogens.</title>
        <authorList>
            <person name="Mixao V."/>
            <person name="Ksiezopolska E."/>
            <person name="Saus E."/>
            <person name="Boekhout T."/>
            <person name="Gacser A."/>
            <person name="Gabaldon T."/>
        </authorList>
    </citation>
    <scope>NUCLEOTIDE SEQUENCE [LARGE SCALE GENOMIC DNA]</scope>
    <source>
        <strain evidence="2 3">BP57</strain>
    </source>
</reference>
<proteinExistence type="predicted"/>
<feature type="region of interest" description="Disordered" evidence="1">
    <location>
        <begin position="1"/>
        <end position="23"/>
    </location>
</feature>
<evidence type="ECO:0000313" key="3">
    <source>
        <dbReference type="Proteomes" id="UP000669133"/>
    </source>
</evidence>
<dbReference type="Proteomes" id="UP000669133">
    <property type="component" value="Unassembled WGS sequence"/>
</dbReference>
<accession>A0A8H8DBG2</accession>
<dbReference type="RefSeq" id="XP_067548910.1">
    <property type="nucleotide sequence ID" value="XM_067690445.1"/>
</dbReference>